<evidence type="ECO:0000313" key="2">
    <source>
        <dbReference type="Proteomes" id="UP000636264"/>
    </source>
</evidence>
<dbReference type="RefSeq" id="WP_188722991.1">
    <property type="nucleotide sequence ID" value="NZ_BMIF01000032.1"/>
</dbReference>
<name>A0A916WAJ7_9HYPH</name>
<comment type="caution">
    <text evidence="1">The sequence shown here is derived from an EMBL/GenBank/DDBJ whole genome shotgun (WGS) entry which is preliminary data.</text>
</comment>
<reference evidence="1" key="2">
    <citation type="submission" date="2020-09" db="EMBL/GenBank/DDBJ databases">
        <authorList>
            <person name="Sun Q."/>
            <person name="Zhou Y."/>
        </authorList>
    </citation>
    <scope>NUCLEOTIDE SEQUENCE</scope>
    <source>
        <strain evidence="1">CGMCC 1.15320</strain>
    </source>
</reference>
<dbReference type="Pfam" id="PF20339">
    <property type="entry name" value="DUF6634"/>
    <property type="match status" value="1"/>
</dbReference>
<sequence length="116" mass="13003">MLKFKPGQEVSATFLLQLERLKPLVADMEKVAAGMLPEEIAVPEETPTLDDWFGVALETPALAGYSTGHPRLVGTRRLITTSDLWLISHDQRWARTLSRWYRLGEPMTAQQGPDGK</sequence>
<keyword evidence="2" id="KW-1185">Reference proteome</keyword>
<protein>
    <submittedName>
        <fullName evidence="1">Uncharacterized protein</fullName>
    </submittedName>
</protein>
<dbReference type="Proteomes" id="UP000636264">
    <property type="component" value="Unassembled WGS sequence"/>
</dbReference>
<reference evidence="1" key="1">
    <citation type="journal article" date="2014" name="Int. J. Syst. Evol. Microbiol.">
        <title>Complete genome sequence of Corynebacterium casei LMG S-19264T (=DSM 44701T), isolated from a smear-ripened cheese.</title>
        <authorList>
            <consortium name="US DOE Joint Genome Institute (JGI-PGF)"/>
            <person name="Walter F."/>
            <person name="Albersmeier A."/>
            <person name="Kalinowski J."/>
            <person name="Ruckert C."/>
        </authorList>
    </citation>
    <scope>NUCLEOTIDE SEQUENCE</scope>
    <source>
        <strain evidence="1">CGMCC 1.15320</strain>
    </source>
</reference>
<organism evidence="1 2">
    <name type="scientific">Nitratireductor aestuarii</name>
    <dbReference type="NCBI Taxonomy" id="1735103"/>
    <lineage>
        <taxon>Bacteria</taxon>
        <taxon>Pseudomonadati</taxon>
        <taxon>Pseudomonadota</taxon>
        <taxon>Alphaproteobacteria</taxon>
        <taxon>Hyphomicrobiales</taxon>
        <taxon>Phyllobacteriaceae</taxon>
        <taxon>Nitratireductor</taxon>
    </lineage>
</organism>
<proteinExistence type="predicted"/>
<dbReference type="EMBL" id="BMIF01000032">
    <property type="protein sequence ID" value="GGA82815.1"/>
    <property type="molecule type" value="Genomic_DNA"/>
</dbReference>
<dbReference type="InterPro" id="IPR046574">
    <property type="entry name" value="DUF6634"/>
</dbReference>
<gene>
    <name evidence="1" type="ORF">GCM10011385_41290</name>
</gene>
<evidence type="ECO:0000313" key="1">
    <source>
        <dbReference type="EMBL" id="GGA82815.1"/>
    </source>
</evidence>
<accession>A0A916WAJ7</accession>
<dbReference type="AlphaFoldDB" id="A0A916WAJ7"/>